<dbReference type="Proteomes" id="UP000620670">
    <property type="component" value="Unassembled WGS sequence"/>
</dbReference>
<keyword evidence="1" id="KW-0812">Transmembrane</keyword>
<protein>
    <submittedName>
        <fullName evidence="2">Uncharacterized protein</fullName>
    </submittedName>
</protein>
<dbReference type="RefSeq" id="WP_199050954.1">
    <property type="nucleotide sequence ID" value="NZ_JAELXT010000030.1"/>
</dbReference>
<evidence type="ECO:0000313" key="2">
    <source>
        <dbReference type="EMBL" id="MBJ6127737.1"/>
    </source>
</evidence>
<sequence length="93" mass="10311">MFDELAQADNIERPELFVGRRDVIPEHAQIAVVAGGKEECQAQRLRPKGLNARITVHQVLKGTMPFFVPLLLALTAISIFPGLSTFLPNLLFN</sequence>
<reference evidence="3" key="1">
    <citation type="submission" date="2020-12" db="EMBL/GenBank/DDBJ databases">
        <title>Hymenobacter sp.</title>
        <authorList>
            <person name="Kim M.K."/>
        </authorList>
    </citation>
    <scope>NUCLEOTIDE SEQUENCE [LARGE SCALE GENOMIC DNA]</scope>
    <source>
        <strain evidence="3">BT325</strain>
    </source>
</reference>
<feature type="transmembrane region" description="Helical" evidence="1">
    <location>
        <begin position="66"/>
        <end position="92"/>
    </location>
</feature>
<keyword evidence="1" id="KW-0472">Membrane</keyword>
<organism evidence="2 3">
    <name type="scientific">Microvirga splendida</name>
    <dbReference type="NCBI Taxonomy" id="2795727"/>
    <lineage>
        <taxon>Bacteria</taxon>
        <taxon>Pseudomonadati</taxon>
        <taxon>Pseudomonadota</taxon>
        <taxon>Alphaproteobacteria</taxon>
        <taxon>Hyphomicrobiales</taxon>
        <taxon>Methylobacteriaceae</taxon>
        <taxon>Microvirga</taxon>
    </lineage>
</organism>
<name>A0ABS0Y5Z8_9HYPH</name>
<evidence type="ECO:0000256" key="1">
    <source>
        <dbReference type="SAM" id="Phobius"/>
    </source>
</evidence>
<comment type="caution">
    <text evidence="2">The sequence shown here is derived from an EMBL/GenBank/DDBJ whole genome shotgun (WGS) entry which is preliminary data.</text>
</comment>
<proteinExistence type="predicted"/>
<keyword evidence="3" id="KW-1185">Reference proteome</keyword>
<dbReference type="EMBL" id="JAELXT010000030">
    <property type="protein sequence ID" value="MBJ6127737.1"/>
    <property type="molecule type" value="Genomic_DNA"/>
</dbReference>
<evidence type="ECO:0000313" key="3">
    <source>
        <dbReference type="Proteomes" id="UP000620670"/>
    </source>
</evidence>
<gene>
    <name evidence="2" type="ORF">JAO75_20240</name>
</gene>
<keyword evidence="1" id="KW-1133">Transmembrane helix</keyword>
<accession>A0ABS0Y5Z8</accession>